<reference evidence="1 2" key="1">
    <citation type="submission" date="2017-09" db="EMBL/GenBank/DDBJ databases">
        <title>Depth-based differentiation of microbial function through sediment-hosted aquifers and enrichment of novel symbionts in the deep terrestrial subsurface.</title>
        <authorList>
            <person name="Probst A.J."/>
            <person name="Ladd B."/>
            <person name="Jarett J.K."/>
            <person name="Geller-Mcgrath D.E."/>
            <person name="Sieber C.M."/>
            <person name="Emerson J.B."/>
            <person name="Anantharaman K."/>
            <person name="Thomas B.C."/>
            <person name="Malmstrom R."/>
            <person name="Stieglmeier M."/>
            <person name="Klingl A."/>
            <person name="Woyke T."/>
            <person name="Ryan C.M."/>
            <person name="Banfield J.F."/>
        </authorList>
    </citation>
    <scope>NUCLEOTIDE SEQUENCE [LARGE SCALE GENOMIC DNA]</scope>
    <source>
        <strain evidence="1">CG10_big_fil_rev_8_21_14_0_10_45_14</strain>
    </source>
</reference>
<dbReference type="Proteomes" id="UP000230833">
    <property type="component" value="Unassembled WGS sequence"/>
</dbReference>
<accession>A0A2H0RJX2</accession>
<protein>
    <submittedName>
        <fullName evidence="1">Uncharacterized protein</fullName>
    </submittedName>
</protein>
<comment type="caution">
    <text evidence="1">The sequence shown here is derived from an EMBL/GenBank/DDBJ whole genome shotgun (WGS) entry which is preliminary data.</text>
</comment>
<sequence>MGRTDNPLVDDREQARLIKRRKMVEQFLDDQGRLSAADREATDGILETFESGIERDMERAEFDDPRSFATRAKAYGRALVQGALDGSTIGIAWKMGKTAVALGVGGAKWAIKLGAAVPTGGLSLIK</sequence>
<evidence type="ECO:0000313" key="1">
    <source>
        <dbReference type="EMBL" id="PIR46861.1"/>
    </source>
</evidence>
<proteinExistence type="predicted"/>
<dbReference type="AlphaFoldDB" id="A0A2H0RJX2"/>
<gene>
    <name evidence="1" type="ORF">COV07_02030</name>
</gene>
<evidence type="ECO:0000313" key="2">
    <source>
        <dbReference type="Proteomes" id="UP000230833"/>
    </source>
</evidence>
<organism evidence="1 2">
    <name type="scientific">Candidatus Vogelbacteria bacterium CG10_big_fil_rev_8_21_14_0_10_45_14</name>
    <dbReference type="NCBI Taxonomy" id="1975042"/>
    <lineage>
        <taxon>Bacteria</taxon>
        <taxon>Candidatus Vogeliibacteriota</taxon>
    </lineage>
</organism>
<name>A0A2H0RJX2_9BACT</name>
<dbReference type="EMBL" id="PCYL01000026">
    <property type="protein sequence ID" value="PIR46861.1"/>
    <property type="molecule type" value="Genomic_DNA"/>
</dbReference>